<evidence type="ECO:0000256" key="1">
    <source>
        <dbReference type="SAM" id="SignalP"/>
    </source>
</evidence>
<dbReference type="RefSeq" id="WP_067150673.1">
    <property type="nucleotide sequence ID" value="NZ_CP014864.1"/>
</dbReference>
<reference evidence="2" key="1">
    <citation type="submission" date="2016-03" db="EMBL/GenBank/DDBJ databases">
        <authorList>
            <person name="Ploux O."/>
        </authorList>
    </citation>
    <scope>NUCLEOTIDE SEQUENCE [LARGE SCALE GENOMIC DNA]</scope>
    <source>
        <strain evidence="2">DAU221</strain>
    </source>
</reference>
<proteinExistence type="predicted"/>
<dbReference type="AlphaFoldDB" id="A0A143HIH1"/>
<dbReference type="OrthoDB" id="5730826at2"/>
<organism evidence="2 4">
    <name type="scientific">Microbulbifer thermotolerans</name>
    <dbReference type="NCBI Taxonomy" id="252514"/>
    <lineage>
        <taxon>Bacteria</taxon>
        <taxon>Pseudomonadati</taxon>
        <taxon>Pseudomonadota</taxon>
        <taxon>Gammaproteobacteria</taxon>
        <taxon>Cellvibrionales</taxon>
        <taxon>Microbulbiferaceae</taxon>
        <taxon>Microbulbifer</taxon>
    </lineage>
</organism>
<reference evidence="4" key="2">
    <citation type="submission" date="2016-03" db="EMBL/GenBank/DDBJ databases">
        <authorList>
            <person name="Lee Y.-S."/>
            <person name="Choi Y.-L."/>
        </authorList>
    </citation>
    <scope>NUCLEOTIDE SEQUENCE [LARGE SCALE GENOMIC DNA]</scope>
    <source>
        <strain evidence="4">DAU221</strain>
    </source>
</reference>
<gene>
    <name evidence="2" type="ORF">A3224_01755</name>
    <name evidence="3" type="ORF">OQJ68_01025</name>
</gene>
<accession>A0A143HIH1</accession>
<evidence type="ECO:0000313" key="2">
    <source>
        <dbReference type="EMBL" id="AMX01473.1"/>
    </source>
</evidence>
<dbReference type="KEGG" id="mthd:A3224_01755"/>
<sequence>MRCATVLLLSLTVTFAWANDRGGRQLTGTSQLLVRGESYYYAGGLFYRPTKGGYMRVDAPVGARVPFVPKIKGTFTMGGERYFVAHDGTFFWYDPRGGDYTVVNEPYGWRDYFRVSPEYRAVPVPRPVQYEEIPRAYPRPYARYRGNYGGYWGYGYYGRYGFRDDIYDESYRERKSTCRRIARDQSRRDKVGPYRRQPGNYWDEYERCMR</sequence>
<name>A0A143HIH1_MICTH</name>
<dbReference type="Proteomes" id="UP001209730">
    <property type="component" value="Unassembled WGS sequence"/>
</dbReference>
<protein>
    <submittedName>
        <fullName evidence="2">Uncharacterized protein</fullName>
    </submittedName>
</protein>
<feature type="signal peptide" evidence="1">
    <location>
        <begin position="1"/>
        <end position="18"/>
    </location>
</feature>
<feature type="chain" id="PRO_5013476324" evidence="1">
    <location>
        <begin position="19"/>
        <end position="210"/>
    </location>
</feature>
<dbReference type="EMBL" id="JAPHQB010000001">
    <property type="protein sequence ID" value="MCX2800363.1"/>
    <property type="molecule type" value="Genomic_DNA"/>
</dbReference>
<dbReference type="EMBL" id="CP014864">
    <property type="protein sequence ID" value="AMX01473.1"/>
    <property type="molecule type" value="Genomic_DNA"/>
</dbReference>
<evidence type="ECO:0000313" key="3">
    <source>
        <dbReference type="EMBL" id="MCX2800363.1"/>
    </source>
</evidence>
<dbReference type="Proteomes" id="UP000076077">
    <property type="component" value="Chromosome"/>
</dbReference>
<keyword evidence="1" id="KW-0732">Signal</keyword>
<dbReference type="Pfam" id="PF20125">
    <property type="entry name" value="DUF6515"/>
    <property type="match status" value="1"/>
</dbReference>
<evidence type="ECO:0000313" key="4">
    <source>
        <dbReference type="Proteomes" id="UP000076077"/>
    </source>
</evidence>
<keyword evidence="4" id="KW-1185">Reference proteome</keyword>
<dbReference type="InterPro" id="IPR045398">
    <property type="entry name" value="DUF6515"/>
</dbReference>
<reference evidence="3" key="3">
    <citation type="submission" date="2022-11" db="EMBL/GenBank/DDBJ databases">
        <title>Chitin-degrading and fungicidal potential of chitinolytic bacterial strains from marine environment of the Pacific Ocean regions.</title>
        <authorList>
            <person name="Pentekhina I."/>
            <person name="Nedashkovskaya O."/>
            <person name="Seitkalieva A."/>
            <person name="Podvolotskaya A."/>
            <person name="Tekutyeva L."/>
            <person name="Balabanova L."/>
        </authorList>
    </citation>
    <scope>NUCLEOTIDE SEQUENCE</scope>
    <source>
        <strain evidence="3">KMM 6838</strain>
    </source>
</reference>
<dbReference type="GeneID" id="76606769"/>